<dbReference type="GO" id="GO:0004022">
    <property type="term" value="F:alcohol dehydrogenase (NAD+) activity"/>
    <property type="evidence" value="ECO:0007669"/>
    <property type="project" value="TreeGrafter"/>
</dbReference>
<keyword evidence="9" id="KW-1185">Reference proteome</keyword>
<evidence type="ECO:0000256" key="1">
    <source>
        <dbReference type="ARBA" id="ARBA00007358"/>
    </source>
</evidence>
<gene>
    <name evidence="8" type="ORF">FCC1311_092562</name>
</gene>
<dbReference type="FunFam" id="1.20.1090.10:FF:000001">
    <property type="entry name" value="Aldehyde-alcohol dehydrogenase"/>
    <property type="match status" value="1"/>
</dbReference>
<proteinExistence type="inferred from homology"/>
<dbReference type="CDD" id="cd08194">
    <property type="entry name" value="Fe-ADH-like"/>
    <property type="match status" value="1"/>
</dbReference>
<organism evidence="8 9">
    <name type="scientific">Hondaea fermentalgiana</name>
    <dbReference type="NCBI Taxonomy" id="2315210"/>
    <lineage>
        <taxon>Eukaryota</taxon>
        <taxon>Sar</taxon>
        <taxon>Stramenopiles</taxon>
        <taxon>Bigyra</taxon>
        <taxon>Labyrinthulomycetes</taxon>
        <taxon>Thraustochytrida</taxon>
        <taxon>Thraustochytriidae</taxon>
        <taxon>Hondaea</taxon>
    </lineage>
</organism>
<dbReference type="InterPro" id="IPR039697">
    <property type="entry name" value="Alcohol_dehydrogenase_Fe"/>
</dbReference>
<evidence type="ECO:0000313" key="9">
    <source>
        <dbReference type="Proteomes" id="UP000241890"/>
    </source>
</evidence>
<dbReference type="EMBL" id="BEYU01000139">
    <property type="protein sequence ID" value="GBG33032.1"/>
    <property type="molecule type" value="Genomic_DNA"/>
</dbReference>
<name>A0A2R5GQ77_9STRA</name>
<dbReference type="InParanoid" id="A0A2R5GQ77"/>
<dbReference type="Pfam" id="PF25137">
    <property type="entry name" value="ADH_Fe_C"/>
    <property type="match status" value="1"/>
</dbReference>
<dbReference type="Pfam" id="PF00465">
    <property type="entry name" value="Fe-ADH"/>
    <property type="match status" value="1"/>
</dbReference>
<dbReference type="InterPro" id="IPR056798">
    <property type="entry name" value="ADH_Fe_C"/>
</dbReference>
<accession>A0A2R5GQ77</accession>
<dbReference type="SUPFAM" id="SSF56796">
    <property type="entry name" value="Dehydroquinate synthase-like"/>
    <property type="match status" value="1"/>
</dbReference>
<evidence type="ECO:0000259" key="7">
    <source>
        <dbReference type="Pfam" id="PF25137"/>
    </source>
</evidence>
<dbReference type="Proteomes" id="UP000241890">
    <property type="component" value="Unassembled WGS sequence"/>
</dbReference>
<evidence type="ECO:0000313" key="8">
    <source>
        <dbReference type="EMBL" id="GBG33032.1"/>
    </source>
</evidence>
<evidence type="ECO:0000256" key="4">
    <source>
        <dbReference type="ARBA" id="ARBA00074847"/>
    </source>
</evidence>
<dbReference type="GO" id="GO:0046872">
    <property type="term" value="F:metal ion binding"/>
    <property type="evidence" value="ECO:0007669"/>
    <property type="project" value="InterPro"/>
</dbReference>
<dbReference type="InterPro" id="IPR018211">
    <property type="entry name" value="ADH_Fe_CS"/>
</dbReference>
<sequence>MLGSLAGRAASVALPRRMLVGGGTVSRLGELVKEAKVTKPLIVTDGFMESSGVLAKVTKALEDADIAHGTFTDTIPEPTSEAVERCRAYVEQGDYDAIVALGGGSPMDTAKAAGALAVHKGQMRDYKAPFLLDAPALPLFAIPTTAGTGSEATKFTIVTDSDTHEKMLCIGLAYLPEYAVIDYELTMSMPWELTAATGIDAMCHAMEAYVSAKRNPFSSSMALAALSKIGQNVREVCYNPDNREAREAMMLASTEAGIAFSNASVTLIHGMSRPIGADFHVPHGLSNAMLAPKVTEFSIEGAVAEYAEVARVMAMAPFGASDEDAADALIKGLYALNTDLKVKTMSEWGIKEQDFTSAVQRMAKAALASGSPGNNPKVPSQEEIEKLYMDIYSS</sequence>
<reference evidence="8 9" key="1">
    <citation type="submission" date="2017-12" db="EMBL/GenBank/DDBJ databases">
        <title>Sequencing, de novo assembly and annotation of complete genome of a new Thraustochytrid species, strain FCC1311.</title>
        <authorList>
            <person name="Sedici K."/>
            <person name="Godart F."/>
            <person name="Aiese Cigliano R."/>
            <person name="Sanseverino W."/>
            <person name="Barakat M."/>
            <person name="Ortet P."/>
            <person name="Marechal E."/>
            <person name="Cagnac O."/>
            <person name="Amato A."/>
        </authorList>
    </citation>
    <scope>NUCLEOTIDE SEQUENCE [LARGE SCALE GENOMIC DNA]</scope>
</reference>
<dbReference type="OrthoDB" id="339764at2759"/>
<evidence type="ECO:0000259" key="6">
    <source>
        <dbReference type="Pfam" id="PF00465"/>
    </source>
</evidence>
<dbReference type="PROSITE" id="PS00913">
    <property type="entry name" value="ADH_IRON_1"/>
    <property type="match status" value="1"/>
</dbReference>
<dbReference type="PANTHER" id="PTHR11496">
    <property type="entry name" value="ALCOHOL DEHYDROGENASE"/>
    <property type="match status" value="1"/>
</dbReference>
<evidence type="ECO:0000256" key="5">
    <source>
        <dbReference type="ARBA" id="ARBA00076695"/>
    </source>
</evidence>
<feature type="domain" description="Fe-containing alcohol dehydrogenase-like C-terminal" evidence="7">
    <location>
        <begin position="194"/>
        <end position="391"/>
    </location>
</feature>
<evidence type="ECO:0000256" key="3">
    <source>
        <dbReference type="ARBA" id="ARBA00023027"/>
    </source>
</evidence>
<evidence type="ECO:0000256" key="2">
    <source>
        <dbReference type="ARBA" id="ARBA00023002"/>
    </source>
</evidence>
<comment type="similarity">
    <text evidence="1">Belongs to the iron-containing alcohol dehydrogenase family.</text>
</comment>
<dbReference type="Gene3D" id="3.40.50.1970">
    <property type="match status" value="1"/>
</dbReference>
<comment type="caution">
    <text evidence="8">The sequence shown here is derived from an EMBL/GenBank/DDBJ whole genome shotgun (WGS) entry which is preliminary data.</text>
</comment>
<dbReference type="InterPro" id="IPR001670">
    <property type="entry name" value="ADH_Fe/GldA"/>
</dbReference>
<keyword evidence="3" id="KW-0520">NAD</keyword>
<dbReference type="GO" id="GO:0006113">
    <property type="term" value="P:fermentation"/>
    <property type="evidence" value="ECO:0007669"/>
    <property type="project" value="UniProtKB-ARBA"/>
</dbReference>
<dbReference type="FunFam" id="3.40.50.1970:FF:000003">
    <property type="entry name" value="Alcohol dehydrogenase, iron-containing"/>
    <property type="match status" value="1"/>
</dbReference>
<dbReference type="AlphaFoldDB" id="A0A2R5GQ77"/>
<dbReference type="Gene3D" id="1.20.1090.10">
    <property type="entry name" value="Dehydroquinate synthase-like - alpha domain"/>
    <property type="match status" value="1"/>
</dbReference>
<feature type="domain" description="Alcohol dehydrogenase iron-type/glycerol dehydrogenase GldA" evidence="6">
    <location>
        <begin position="15"/>
        <end position="182"/>
    </location>
</feature>
<keyword evidence="2" id="KW-0560">Oxidoreductase</keyword>
<protein>
    <recommendedName>
        <fullName evidence="4">Alcohol dehydrogenase 4</fullName>
    </recommendedName>
    <alternativeName>
        <fullName evidence="5">Alcohol dehydrogenase IV</fullName>
    </alternativeName>
</protein>
<dbReference type="PANTHER" id="PTHR11496:SF102">
    <property type="entry name" value="ALCOHOL DEHYDROGENASE 4"/>
    <property type="match status" value="1"/>
</dbReference>